<dbReference type="InterPro" id="IPR036986">
    <property type="entry name" value="S4_RNA-bd_sf"/>
</dbReference>
<keyword evidence="3" id="KW-1185">Reference proteome</keyword>
<evidence type="ECO:0000313" key="3">
    <source>
        <dbReference type="Proteomes" id="UP000004162"/>
    </source>
</evidence>
<dbReference type="Proteomes" id="UP000004162">
    <property type="component" value="Unassembled WGS sequence"/>
</dbReference>
<evidence type="ECO:0000256" key="1">
    <source>
        <dbReference type="PROSITE-ProRule" id="PRU00182"/>
    </source>
</evidence>
<accession>Q0YR48</accession>
<dbReference type="GO" id="GO:0005840">
    <property type="term" value="C:ribosome"/>
    <property type="evidence" value="ECO:0007669"/>
    <property type="project" value="UniProtKB-KW"/>
</dbReference>
<reference evidence="2 3" key="2">
    <citation type="submission" date="2006-07" db="EMBL/GenBank/DDBJ databases">
        <title>Sequencing of the draft genome and assembly of Chlorobium ferroxidans DSM 13031.</title>
        <authorList>
            <consortium name="US DOE Joint Genome Institute (JGI-PGF)"/>
            <person name="Copeland A."/>
            <person name="Lucas S."/>
            <person name="Lapidus A."/>
            <person name="Barry K."/>
            <person name="Glavina del Rio T."/>
            <person name="Dalin E."/>
            <person name="Tice H."/>
            <person name="Bruce D."/>
            <person name="Pitluck S."/>
            <person name="Richardson P."/>
        </authorList>
    </citation>
    <scope>NUCLEOTIDE SEQUENCE [LARGE SCALE GENOMIC DNA]</scope>
    <source>
        <strain evidence="2 3">DSM 13031</strain>
    </source>
</reference>
<gene>
    <name evidence="2" type="ORF">CferDRAFT_0670</name>
</gene>
<proteinExistence type="predicted"/>
<dbReference type="Gene3D" id="3.10.290.10">
    <property type="entry name" value="RNA-binding S4 domain"/>
    <property type="match status" value="1"/>
</dbReference>
<protein>
    <submittedName>
        <fullName evidence="2">30S ribosomal protein S4</fullName>
    </submittedName>
</protein>
<keyword evidence="2" id="KW-0687">Ribonucleoprotein</keyword>
<dbReference type="GO" id="GO:0003723">
    <property type="term" value="F:RNA binding"/>
    <property type="evidence" value="ECO:0007669"/>
    <property type="project" value="UniProtKB-KW"/>
</dbReference>
<name>Q0YR48_9CHLB</name>
<dbReference type="PROSITE" id="PS50889">
    <property type="entry name" value="S4"/>
    <property type="match status" value="1"/>
</dbReference>
<keyword evidence="2" id="KW-0689">Ribosomal protein</keyword>
<dbReference type="AlphaFoldDB" id="Q0YR48"/>
<dbReference type="EMBL" id="AASE01000013">
    <property type="protein sequence ID" value="EAT58742.1"/>
    <property type="molecule type" value="Genomic_DNA"/>
</dbReference>
<comment type="caution">
    <text evidence="2">The sequence shown here is derived from an EMBL/GenBank/DDBJ whole genome shotgun (WGS) entry which is preliminary data.</text>
</comment>
<dbReference type="SUPFAM" id="SSF55174">
    <property type="entry name" value="Alpha-L RNA-binding motif"/>
    <property type="match status" value="1"/>
</dbReference>
<reference evidence="2 3" key="1">
    <citation type="submission" date="2006-07" db="EMBL/GenBank/DDBJ databases">
        <title>Annotation of the draft genome assembly of Chlorobium ferroxidans DSM 13031.</title>
        <authorList>
            <consortium name="US DOE Joint Genome Institute (JGI-ORNL)"/>
            <person name="Larimer F."/>
            <person name="Land M."/>
            <person name="Hauser L."/>
        </authorList>
    </citation>
    <scope>NUCLEOTIDE SEQUENCE [LARGE SCALE GENOMIC DNA]</scope>
    <source>
        <strain evidence="2 3">DSM 13031</strain>
    </source>
</reference>
<dbReference type="CDD" id="cd00165">
    <property type="entry name" value="S4"/>
    <property type="match status" value="1"/>
</dbReference>
<dbReference type="Gene3D" id="1.10.1050.10">
    <property type="entry name" value="Ribosomal Protein S4 Delta 41, Chain A, domain 1"/>
    <property type="match status" value="1"/>
</dbReference>
<evidence type="ECO:0000313" key="2">
    <source>
        <dbReference type="EMBL" id="EAT58742.1"/>
    </source>
</evidence>
<sequence>MINGKKVNIPSYLVSPGDLIEFRQRSKNMDAVTDSLNKAPESRIPTWIQVDKANQKSVFLSVPERVEIQEPYNEQLVVELYSK</sequence>
<organism evidence="2 3">
    <name type="scientific">Chlorobium ferrooxidans DSM 13031</name>
    <dbReference type="NCBI Taxonomy" id="377431"/>
    <lineage>
        <taxon>Bacteria</taxon>
        <taxon>Pseudomonadati</taxon>
        <taxon>Chlorobiota</taxon>
        <taxon>Chlorobiia</taxon>
        <taxon>Chlorobiales</taxon>
        <taxon>Chlorobiaceae</taxon>
        <taxon>Chlorobium/Pelodictyon group</taxon>
        <taxon>Chlorobium</taxon>
    </lineage>
</organism>
<keyword evidence="1" id="KW-0694">RNA-binding</keyword>